<comment type="caution">
    <text evidence="4">The sequence shown here is derived from an EMBL/GenBank/DDBJ whole genome shotgun (WGS) entry which is preliminary data.</text>
</comment>
<feature type="region of interest" description="Disordered" evidence="1">
    <location>
        <begin position="79"/>
        <end position="176"/>
    </location>
</feature>
<feature type="region of interest" description="Disordered" evidence="1">
    <location>
        <begin position="252"/>
        <end position="272"/>
    </location>
</feature>
<accession>A0ABU3DEG6</accession>
<evidence type="ECO:0000256" key="2">
    <source>
        <dbReference type="SAM" id="SignalP"/>
    </source>
</evidence>
<dbReference type="EMBL" id="JAVRHL010000002">
    <property type="protein sequence ID" value="MDT0682113.1"/>
    <property type="molecule type" value="Genomic_DNA"/>
</dbReference>
<dbReference type="Gene3D" id="3.30.70.1070">
    <property type="entry name" value="Sporulation related repeat"/>
    <property type="match status" value="1"/>
</dbReference>
<feature type="chain" id="PRO_5045135547" evidence="2">
    <location>
        <begin position="30"/>
        <end position="387"/>
    </location>
</feature>
<feature type="compositionally biased region" description="Low complexity" evidence="1">
    <location>
        <begin position="145"/>
        <end position="161"/>
    </location>
</feature>
<organism evidence="4 5">
    <name type="scientific">Tropicimonas omnivorans</name>
    <dbReference type="NCBI Taxonomy" id="3075590"/>
    <lineage>
        <taxon>Bacteria</taxon>
        <taxon>Pseudomonadati</taxon>
        <taxon>Pseudomonadota</taxon>
        <taxon>Alphaproteobacteria</taxon>
        <taxon>Rhodobacterales</taxon>
        <taxon>Roseobacteraceae</taxon>
        <taxon>Tropicimonas</taxon>
    </lineage>
</organism>
<feature type="compositionally biased region" description="Low complexity" evidence="1">
    <location>
        <begin position="90"/>
        <end position="116"/>
    </location>
</feature>
<gene>
    <name evidence="4" type="ORF">RM543_05410</name>
</gene>
<proteinExistence type="predicted"/>
<evidence type="ECO:0000313" key="4">
    <source>
        <dbReference type="EMBL" id="MDT0682113.1"/>
    </source>
</evidence>
<evidence type="ECO:0000313" key="5">
    <source>
        <dbReference type="Proteomes" id="UP001265259"/>
    </source>
</evidence>
<dbReference type="Pfam" id="PF05036">
    <property type="entry name" value="SPOR"/>
    <property type="match status" value="1"/>
</dbReference>
<keyword evidence="5" id="KW-1185">Reference proteome</keyword>
<dbReference type="SUPFAM" id="SSF110997">
    <property type="entry name" value="Sporulation related repeat"/>
    <property type="match status" value="1"/>
</dbReference>
<protein>
    <submittedName>
        <fullName evidence="4">SPOR domain-containing protein</fullName>
    </submittedName>
</protein>
<evidence type="ECO:0000259" key="3">
    <source>
        <dbReference type="PROSITE" id="PS51724"/>
    </source>
</evidence>
<feature type="signal peptide" evidence="2">
    <location>
        <begin position="1"/>
        <end position="29"/>
    </location>
</feature>
<keyword evidence="2" id="KW-0732">Signal</keyword>
<feature type="compositionally biased region" description="Low complexity" evidence="1">
    <location>
        <begin position="124"/>
        <end position="138"/>
    </location>
</feature>
<dbReference type="InterPro" id="IPR036680">
    <property type="entry name" value="SPOR-like_sf"/>
</dbReference>
<reference evidence="4 5" key="1">
    <citation type="submission" date="2023-09" db="EMBL/GenBank/DDBJ databases">
        <authorList>
            <person name="Rey-Velasco X."/>
        </authorList>
    </citation>
    <scope>NUCLEOTIDE SEQUENCE [LARGE SCALE GENOMIC DNA]</scope>
    <source>
        <strain evidence="4 5">F158</strain>
    </source>
</reference>
<feature type="domain" description="SPOR" evidence="3">
    <location>
        <begin position="312"/>
        <end position="387"/>
    </location>
</feature>
<dbReference type="Proteomes" id="UP001265259">
    <property type="component" value="Unassembled WGS sequence"/>
</dbReference>
<evidence type="ECO:0000256" key="1">
    <source>
        <dbReference type="SAM" id="MobiDB-lite"/>
    </source>
</evidence>
<sequence length="387" mass="40313">MYMRRCRGIPVLALAAGLSLSAFSGQAVAQSSAPAEFPPASYSGTQYVDSQGCVFVRAGFGGQVTWVPRLTRDRESVCGATPSLGARRSPAVAAAPEPRQAAPTARQASVGTQARAGAERARRAAQAQAKANARAAEQAARDRAAAQAQAQKQARAAAQARAEAETRARPAATARTVAVRTGVPACPERTGVSRQYTHPQPGVRCGPQAQDPVTGEVRTNRTARTAAAAAVAPADTRRRVVVPAPAEVRTPPGYREAWTDGRLNPNRGPRTAVGEAQMGQVWTDDVPRQGKRRVVVRREAPRAEVRASTKAPSQSARAYVQVGAFGQPSNASGAAARLRQSGLPVATSRTSSGLQVVLAGPFSSSADASRALGIARGAGFSDAFLRR</sequence>
<dbReference type="PROSITE" id="PS51724">
    <property type="entry name" value="SPOR"/>
    <property type="match status" value="1"/>
</dbReference>
<dbReference type="InterPro" id="IPR007730">
    <property type="entry name" value="SPOR-like_dom"/>
</dbReference>
<name>A0ABU3DEG6_9RHOB</name>
<dbReference type="RefSeq" id="WP_311689892.1">
    <property type="nucleotide sequence ID" value="NZ_JAVRHL010000002.1"/>
</dbReference>
<feature type="region of interest" description="Disordered" evidence="1">
    <location>
        <begin position="189"/>
        <end position="213"/>
    </location>
</feature>